<evidence type="ECO:0000256" key="5">
    <source>
        <dbReference type="ARBA" id="ARBA00022840"/>
    </source>
</evidence>
<dbReference type="PROSITE" id="PS00107">
    <property type="entry name" value="PROTEIN_KINASE_ATP"/>
    <property type="match status" value="1"/>
</dbReference>
<evidence type="ECO:0000256" key="4">
    <source>
        <dbReference type="ARBA" id="ARBA00022777"/>
    </source>
</evidence>
<reference evidence="9 10" key="1">
    <citation type="submission" date="2021-04" db="EMBL/GenBank/DDBJ databases">
        <title>Draft genome sequence of Paenibacillus cisolokensis, LC2-13A.</title>
        <authorList>
            <person name="Uke A."/>
            <person name="Chhe C."/>
            <person name="Baramee S."/>
            <person name="Kosugi A."/>
        </authorList>
    </citation>
    <scope>NUCLEOTIDE SEQUENCE [LARGE SCALE GENOMIC DNA]</scope>
    <source>
        <strain evidence="9 10">LC2-13A</strain>
    </source>
</reference>
<dbReference type="PANTHER" id="PTHR43289:SF6">
    <property type="entry name" value="SERINE_THREONINE-PROTEIN KINASE NEKL-3"/>
    <property type="match status" value="1"/>
</dbReference>
<evidence type="ECO:0000313" key="10">
    <source>
        <dbReference type="Proteomes" id="UP000680304"/>
    </source>
</evidence>
<dbReference type="Gene3D" id="1.10.510.10">
    <property type="entry name" value="Transferase(Phosphotransferase) domain 1"/>
    <property type="match status" value="1"/>
</dbReference>
<proteinExistence type="predicted"/>
<evidence type="ECO:0000256" key="1">
    <source>
        <dbReference type="ARBA" id="ARBA00012513"/>
    </source>
</evidence>
<keyword evidence="10" id="KW-1185">Reference proteome</keyword>
<dbReference type="PROSITE" id="PS50011">
    <property type="entry name" value="PROTEIN_KINASE_DOM"/>
    <property type="match status" value="1"/>
</dbReference>
<dbReference type="CDD" id="cd14014">
    <property type="entry name" value="STKc_PknB_like"/>
    <property type="match status" value="1"/>
</dbReference>
<dbReference type="InterPro" id="IPR011009">
    <property type="entry name" value="Kinase-like_dom_sf"/>
</dbReference>
<accession>A0ABQ4N4Y5</accession>
<keyword evidence="3 6" id="KW-0547">Nucleotide-binding</keyword>
<organism evidence="9 10">
    <name type="scientific">Paenibacillus cisolokensis</name>
    <dbReference type="NCBI Taxonomy" id="1658519"/>
    <lineage>
        <taxon>Bacteria</taxon>
        <taxon>Bacillati</taxon>
        <taxon>Bacillota</taxon>
        <taxon>Bacilli</taxon>
        <taxon>Bacillales</taxon>
        <taxon>Paenibacillaceae</taxon>
        <taxon>Paenibacillus</taxon>
    </lineage>
</organism>
<evidence type="ECO:0000256" key="7">
    <source>
        <dbReference type="SAM" id="MobiDB-lite"/>
    </source>
</evidence>
<keyword evidence="4" id="KW-0418">Kinase</keyword>
<name>A0ABQ4N4Y5_9BACL</name>
<evidence type="ECO:0000259" key="8">
    <source>
        <dbReference type="PROSITE" id="PS50011"/>
    </source>
</evidence>
<feature type="compositionally biased region" description="Basic and acidic residues" evidence="7">
    <location>
        <begin position="627"/>
        <end position="639"/>
    </location>
</feature>
<sequence length="674" mass="74952">MIVTVWRKDNPETAYLTEGAWSEEAKAWTVGSVIGGRYRIVAPIGKGGMGTVYAAEDLRLNGKLRALKVTVAPPEERDRFAEEAWMLMRLSHPNLPAITDYYPPDEQGREAIVMDFIEGETLAERHRANGNRMPFAESVAIALQLCSALSYMHGQSPPIIHRDLKPSNVMIDRSGHVRLIDFGIARLFKQGSRQDTFLLGTPGFAAPEQEGDGQSDARTDIYGLGALLHYLLYGTAVRRQDRSSAALPPLQPDAPDQFRDVLRKLLEPRPERRYPTMAAAGEAIRAAAGAAVPPAWGKAEPYSPARTRGPLVAIASLTPGAGASFLAVTLVRLLAAAGIVCDAVESPDAVPEWDALLGSDAASGDDLPVPDPRYRLRRRWGIRWFTRLPQPPAEIANAELRFRIMLERHRGAAVVLDLSSRWTEPAVREWMRRADLVLFVADPYVSRWTDAALRDARTLAAERKEGRLPTAWIANKDADFRCRADWLRMFPDKPAAVVPRFGERDMLNALWAGEWVTDRKAAAKTAAKSLAPITEKIRALAEQSADAKPHQVWYNRSNERRDLIFEEWSYSNHYEFIDCRTIIPQFRRPYIVQGSFVPPARGRACRAGRSERSRQIDIDEYFDRPCAEGQRKSRMDPESSLRLSGPAYETGAGQDDTRRAAGRLLPSADAGAGA</sequence>
<protein>
    <recommendedName>
        <fullName evidence="1">non-specific serine/threonine protein kinase</fullName>
        <ecNumber evidence="1">2.7.11.1</ecNumber>
    </recommendedName>
</protein>
<comment type="caution">
    <text evidence="9">The sequence shown here is derived from an EMBL/GenBank/DDBJ whole genome shotgun (WGS) entry which is preliminary data.</text>
</comment>
<evidence type="ECO:0000313" key="9">
    <source>
        <dbReference type="EMBL" id="GIQ63243.1"/>
    </source>
</evidence>
<dbReference type="EMBL" id="BOVJ01000058">
    <property type="protein sequence ID" value="GIQ63243.1"/>
    <property type="molecule type" value="Genomic_DNA"/>
</dbReference>
<dbReference type="InterPro" id="IPR017441">
    <property type="entry name" value="Protein_kinase_ATP_BS"/>
</dbReference>
<dbReference type="EC" id="2.7.11.1" evidence="1"/>
<keyword evidence="2" id="KW-0808">Transferase</keyword>
<feature type="domain" description="Protein kinase" evidence="8">
    <location>
        <begin position="38"/>
        <end position="285"/>
    </location>
</feature>
<dbReference type="InterPro" id="IPR008271">
    <property type="entry name" value="Ser/Thr_kinase_AS"/>
</dbReference>
<evidence type="ECO:0000256" key="3">
    <source>
        <dbReference type="ARBA" id="ARBA00022741"/>
    </source>
</evidence>
<dbReference type="PANTHER" id="PTHR43289">
    <property type="entry name" value="MITOGEN-ACTIVATED PROTEIN KINASE KINASE KINASE 20-RELATED"/>
    <property type="match status" value="1"/>
</dbReference>
<dbReference type="SUPFAM" id="SSF56112">
    <property type="entry name" value="Protein kinase-like (PK-like)"/>
    <property type="match status" value="1"/>
</dbReference>
<dbReference type="PROSITE" id="PS00108">
    <property type="entry name" value="PROTEIN_KINASE_ST"/>
    <property type="match status" value="1"/>
</dbReference>
<dbReference type="Gene3D" id="3.30.200.20">
    <property type="entry name" value="Phosphorylase Kinase, domain 1"/>
    <property type="match status" value="1"/>
</dbReference>
<evidence type="ECO:0000256" key="2">
    <source>
        <dbReference type="ARBA" id="ARBA00022679"/>
    </source>
</evidence>
<dbReference type="SMART" id="SM00220">
    <property type="entry name" value="S_TKc"/>
    <property type="match status" value="1"/>
</dbReference>
<gene>
    <name evidence="9" type="ORF">PACILC2_18110</name>
</gene>
<keyword evidence="5 6" id="KW-0067">ATP-binding</keyword>
<dbReference type="Pfam" id="PF00069">
    <property type="entry name" value="Pkinase"/>
    <property type="match status" value="1"/>
</dbReference>
<feature type="region of interest" description="Disordered" evidence="7">
    <location>
        <begin position="627"/>
        <end position="674"/>
    </location>
</feature>
<feature type="binding site" evidence="6">
    <location>
        <position position="68"/>
    </location>
    <ligand>
        <name>ATP</name>
        <dbReference type="ChEBI" id="CHEBI:30616"/>
    </ligand>
</feature>
<dbReference type="InterPro" id="IPR000719">
    <property type="entry name" value="Prot_kinase_dom"/>
</dbReference>
<evidence type="ECO:0000256" key="6">
    <source>
        <dbReference type="PROSITE-ProRule" id="PRU10141"/>
    </source>
</evidence>
<dbReference type="Proteomes" id="UP000680304">
    <property type="component" value="Unassembled WGS sequence"/>
</dbReference>